<name>A0A1I1CNR3_9PSEU</name>
<proteinExistence type="predicted"/>
<gene>
    <name evidence="1" type="ORF">SAMN05216266_14019</name>
</gene>
<dbReference type="Proteomes" id="UP000243799">
    <property type="component" value="Unassembled WGS sequence"/>
</dbReference>
<evidence type="ECO:0000313" key="2">
    <source>
        <dbReference type="Proteomes" id="UP000243799"/>
    </source>
</evidence>
<accession>A0A1I1CNR3</accession>
<keyword evidence="2" id="KW-1185">Reference proteome</keyword>
<dbReference type="AlphaFoldDB" id="A0A1I1CNR3"/>
<dbReference type="EMBL" id="FOKG01000040">
    <property type="protein sequence ID" value="SFB64117.1"/>
    <property type="molecule type" value="Genomic_DNA"/>
</dbReference>
<sequence>MDLASQLPPVVLSKLLGIHINTATYWAHQANRSGAAYAADLARRTTRQGP</sequence>
<protein>
    <submittedName>
        <fullName evidence="1">Uncharacterized protein</fullName>
    </submittedName>
</protein>
<reference evidence="2" key="1">
    <citation type="submission" date="2016-10" db="EMBL/GenBank/DDBJ databases">
        <authorList>
            <person name="Varghese N."/>
            <person name="Submissions S."/>
        </authorList>
    </citation>
    <scope>NUCLEOTIDE SEQUENCE [LARGE SCALE GENOMIC DNA]</scope>
    <source>
        <strain evidence="2">CGMCC 4.3568</strain>
    </source>
</reference>
<evidence type="ECO:0000313" key="1">
    <source>
        <dbReference type="EMBL" id="SFB64117.1"/>
    </source>
</evidence>
<organism evidence="1 2">
    <name type="scientific">Amycolatopsis marina</name>
    <dbReference type="NCBI Taxonomy" id="490629"/>
    <lineage>
        <taxon>Bacteria</taxon>
        <taxon>Bacillati</taxon>
        <taxon>Actinomycetota</taxon>
        <taxon>Actinomycetes</taxon>
        <taxon>Pseudonocardiales</taxon>
        <taxon>Pseudonocardiaceae</taxon>
        <taxon>Amycolatopsis</taxon>
    </lineage>
</organism>